<reference evidence="2" key="1">
    <citation type="submission" date="2021-02" db="EMBL/GenBank/DDBJ databases">
        <authorList>
            <person name="Nowell W R."/>
        </authorList>
    </citation>
    <scope>NUCLEOTIDE SEQUENCE</scope>
</reference>
<dbReference type="SUPFAM" id="SSF63748">
    <property type="entry name" value="Tudor/PWWP/MBT"/>
    <property type="match status" value="1"/>
</dbReference>
<dbReference type="PANTHER" id="PTHR16442:SF1">
    <property type="entry name" value="RING FINGER PROTEIN 17"/>
    <property type="match status" value="1"/>
</dbReference>
<dbReference type="Pfam" id="PF00567">
    <property type="entry name" value="TUDOR"/>
    <property type="match status" value="1"/>
</dbReference>
<dbReference type="AlphaFoldDB" id="A0A819A8I0"/>
<dbReference type="Gene3D" id="2.40.50.90">
    <property type="match status" value="1"/>
</dbReference>
<feature type="domain" description="Tudor" evidence="1">
    <location>
        <begin position="110"/>
        <end position="227"/>
    </location>
</feature>
<name>A0A819A8I0_9BILA</name>
<dbReference type="Proteomes" id="UP000663866">
    <property type="component" value="Unassembled WGS sequence"/>
</dbReference>
<sequence length="696" mass="80840">MYRNNSNGNQVLRRFVQQAESYNRCMFPNNTSISINKQSKTIDDHITEQILFCQNGIDNVNISSENSKSAFTKPFNKNSYSLTNETLMVDITSNGYKYETSSLELNVIQQCCIISIISPFAFTIQLTKYLIESDSFFKTMNDYYNSIEDLYVSTEYLRKNLLCVTWDETVSTWNRSQIMEYDLIDDSVNVFYVDLNSWEEHVPRSRIRFILTKYSSRPVYLLTCRLASIAPLNNNNQWNDVASKTFQNVVHNCQCDVEPLYKGRDNTFYVNLFSSHDEAYVCINDFLIHCNMAKPFDDITNEKTQIYMLDDNGQPMHSMIALYWKADETMRETESCVKKQDDDYRSSESIELFSTKYTSLIKVVTINEYDKFIFARYNSYVMLPSFTISNILHGINEEKINNLATKFGFKPIVIDSLSHPLLCSQLTKLISSTLTGTRISLYSIDCVRKIFQLSHYTQVNVYNLLDRARLAEASDDITFWDKPYEIYDLILLHYNMLPNKRSYSNPIYDIIDESNSSINQPLMIDIEPICSYTCTNTNHIPRLLLADCLTSPPSNNHHNYVNQRIDEEQNEENLNPLYAKPRKRCVTLRDDPILIPTKTSRFSMKSIKPERAQLVSTTLPAATVLSSIESSDEIDQFIARENERLERVKLRRRHRRTATIIKQTEKSLSAFSNPNYVEIPVLDNNEEKKLSKSILV</sequence>
<evidence type="ECO:0000313" key="2">
    <source>
        <dbReference type="EMBL" id="CAF3774349.1"/>
    </source>
</evidence>
<evidence type="ECO:0000259" key="1">
    <source>
        <dbReference type="Pfam" id="PF00567"/>
    </source>
</evidence>
<proteinExistence type="predicted"/>
<gene>
    <name evidence="2" type="ORF">OVN521_LOCUS2425</name>
</gene>
<evidence type="ECO:0000313" key="3">
    <source>
        <dbReference type="Proteomes" id="UP000663866"/>
    </source>
</evidence>
<dbReference type="EMBL" id="CAJOBG010000190">
    <property type="protein sequence ID" value="CAF3774349.1"/>
    <property type="molecule type" value="Genomic_DNA"/>
</dbReference>
<comment type="caution">
    <text evidence="2">The sequence shown here is derived from an EMBL/GenBank/DDBJ whole genome shotgun (WGS) entry which is preliminary data.</text>
</comment>
<dbReference type="Gene3D" id="2.30.30.140">
    <property type="match status" value="1"/>
</dbReference>
<dbReference type="PANTHER" id="PTHR16442">
    <property type="entry name" value="RING FINGER PROTEIN 17"/>
    <property type="match status" value="1"/>
</dbReference>
<protein>
    <recommendedName>
        <fullName evidence="1">Tudor domain-containing protein</fullName>
    </recommendedName>
</protein>
<organism evidence="2 3">
    <name type="scientific">Rotaria magnacalcarata</name>
    <dbReference type="NCBI Taxonomy" id="392030"/>
    <lineage>
        <taxon>Eukaryota</taxon>
        <taxon>Metazoa</taxon>
        <taxon>Spiralia</taxon>
        <taxon>Gnathifera</taxon>
        <taxon>Rotifera</taxon>
        <taxon>Eurotatoria</taxon>
        <taxon>Bdelloidea</taxon>
        <taxon>Philodinida</taxon>
        <taxon>Philodinidae</taxon>
        <taxon>Rotaria</taxon>
    </lineage>
</organism>
<dbReference type="InterPro" id="IPR002999">
    <property type="entry name" value="Tudor"/>
</dbReference>
<accession>A0A819A8I0</accession>
<keyword evidence="3" id="KW-1185">Reference proteome</keyword>
<dbReference type="InterPro" id="IPR035437">
    <property type="entry name" value="SNase_OB-fold_sf"/>
</dbReference>